<feature type="region of interest" description="Disordered" evidence="4">
    <location>
        <begin position="16"/>
        <end position="100"/>
    </location>
</feature>
<dbReference type="GO" id="GO:1902369">
    <property type="term" value="P:negative regulation of RNA catabolic process"/>
    <property type="evidence" value="ECO:0007669"/>
    <property type="project" value="TreeGrafter"/>
</dbReference>
<dbReference type="EMBL" id="JASNWA010000010">
    <property type="protein sequence ID" value="KAK3168207.1"/>
    <property type="molecule type" value="Genomic_DNA"/>
</dbReference>
<proteinExistence type="inferred from homology"/>
<evidence type="ECO:0000256" key="1">
    <source>
        <dbReference type="ARBA" id="ARBA00004123"/>
    </source>
</evidence>
<dbReference type="Pfam" id="PF08424">
    <property type="entry name" value="NRDE-2"/>
    <property type="match status" value="1"/>
</dbReference>
<organism evidence="5 6">
    <name type="scientific">Lepraria neglecta</name>
    <dbReference type="NCBI Taxonomy" id="209136"/>
    <lineage>
        <taxon>Eukaryota</taxon>
        <taxon>Fungi</taxon>
        <taxon>Dikarya</taxon>
        <taxon>Ascomycota</taxon>
        <taxon>Pezizomycotina</taxon>
        <taxon>Lecanoromycetes</taxon>
        <taxon>OSLEUM clade</taxon>
        <taxon>Lecanoromycetidae</taxon>
        <taxon>Lecanorales</taxon>
        <taxon>Lecanorineae</taxon>
        <taxon>Stereocaulaceae</taxon>
        <taxon>Lepraria</taxon>
    </lineage>
</organism>
<dbReference type="InterPro" id="IPR013633">
    <property type="entry name" value="NRDE-2"/>
</dbReference>
<feature type="compositionally biased region" description="Basic and acidic residues" evidence="4">
    <location>
        <begin position="34"/>
        <end position="43"/>
    </location>
</feature>
<evidence type="ECO:0008006" key="7">
    <source>
        <dbReference type="Google" id="ProtNLM"/>
    </source>
</evidence>
<dbReference type="Gene3D" id="1.25.40.10">
    <property type="entry name" value="Tetratricopeptide repeat domain"/>
    <property type="match status" value="1"/>
</dbReference>
<dbReference type="Proteomes" id="UP001276659">
    <property type="component" value="Unassembled WGS sequence"/>
</dbReference>
<feature type="compositionally biased region" description="Basic residues" evidence="4">
    <location>
        <begin position="61"/>
        <end position="77"/>
    </location>
</feature>
<evidence type="ECO:0000256" key="2">
    <source>
        <dbReference type="ARBA" id="ARBA00009265"/>
    </source>
</evidence>
<keyword evidence="3" id="KW-0539">Nucleus</keyword>
<sequence>MRSSAQVLQLLTVSMPLNPSKDGKRPIPKFASFRPKDPVRSQEVDAQPTDINILPNSSPHERHKRDNHRHRSRHEHRARTQGENETRDNSQGSFVVDRAGDPNNLKFGALHRYGTPSYFRFGAGNVVGSPREYKIDRSVSNEKGLILSNRLHDLPTKSDRRSFWKGNHREVLQELRIKPQANQALDIDTADFVALSADRRTKRRRGNDGSSLDVSSSSGDDETHYRSIEGNARSNNKPADQDLIYNDDEMSSDEHEQSRSSTLDESVQRKRIELSRRVDADPTNCDAWLDLINHQDQIMGMNSSKRKGLTNAEKRSNADVKLSIYEKALDKVSNAEARETLLLGMTEEAIKVWPGERLSSQWESILKDNPGSLTLWTRFLDFKQTAFTSFRYDEVQSVYLNCLSTLERAQQMTGKAIAETEKIHEIQVYVVLRMTSFMRESGFSELATAAWQALLEYEFFKPTRLQGHEHKEGDPLHETVMSMFEAFWDSEVPRLGEGSSKGWASFCQKQADPPQPRTEVTDVMEGGQDIWKSWIASERRQGLLARKPARTIDEVEENDPYSVILFSDIRPFLIDSPSKTSRKILLDAFLIFCGLPPCQTESNDAPSRNWTGNGFLRNEALSQPNGPSQLWGLEAPKPRKPISEVSNTQADLLDDNSLSKDPFGFPLPSWRLSSGFLFAATGSWFSPFDAWQYSVNQGPLDMSWVIQALRTLVLSGVGGDSLAEFLLALELYLSPNTVKKKSRTLLKKQSANLRLYGAYALVEYRLGNPSKGENVIITSINMGKTLEASQGESLMLWRTWIWEMMSAGNTQDALQRLMEFANEEVQTAPVKTNQLEDHGTKPALLLRTEMALTATRDHMLSLNKYRHASLAMECLFLFSYLRSSLLSAISTFKSNVALLSTNSANEHLHQSFAQLLYHHTTHTHLFKPADIRSLLAESIAQFPQNTIFLSLYAWNEARFRIDDRVRSIVNNVVLSNNTSTSTPGGKQQESVTSHFFAIYTELHRGLTLGSNSSTIRSTFERAVESESGANCAGLWKLFFLFEHSRGENRRAKAVFWRGVRACPWVKELYLLAFEYLRDALEDSELRGIYELMEEKGLRVHVGLEDES</sequence>
<dbReference type="PANTHER" id="PTHR13471:SF0">
    <property type="entry name" value="NUCLEAR EXOSOME REGULATOR NRDE2"/>
    <property type="match status" value="1"/>
</dbReference>
<comment type="caution">
    <text evidence="5">The sequence shown here is derived from an EMBL/GenBank/DDBJ whole genome shotgun (WGS) entry which is preliminary data.</text>
</comment>
<comment type="similarity">
    <text evidence="2">Belongs to the NRDE2 family.</text>
</comment>
<evidence type="ECO:0000313" key="5">
    <source>
        <dbReference type="EMBL" id="KAK3168207.1"/>
    </source>
</evidence>
<evidence type="ECO:0000256" key="4">
    <source>
        <dbReference type="SAM" id="MobiDB-lite"/>
    </source>
</evidence>
<reference evidence="5" key="1">
    <citation type="submission" date="2022-11" db="EMBL/GenBank/DDBJ databases">
        <title>Chromosomal genome sequence assembly and mating type (MAT) locus characterization of the leprose asexual lichenized fungus Lepraria neglecta (Nyl.) Erichsen.</title>
        <authorList>
            <person name="Allen J.L."/>
            <person name="Pfeffer B."/>
        </authorList>
    </citation>
    <scope>NUCLEOTIDE SEQUENCE</scope>
    <source>
        <strain evidence="5">Allen 5258</strain>
    </source>
</reference>
<evidence type="ECO:0000256" key="3">
    <source>
        <dbReference type="ARBA" id="ARBA00023242"/>
    </source>
</evidence>
<accession>A0AAE0DEQ7</accession>
<dbReference type="GO" id="GO:0031048">
    <property type="term" value="P:regulatory ncRNA-mediated heterochromatin formation"/>
    <property type="evidence" value="ECO:0007669"/>
    <property type="project" value="TreeGrafter"/>
</dbReference>
<dbReference type="InterPro" id="IPR011990">
    <property type="entry name" value="TPR-like_helical_dom_sf"/>
</dbReference>
<feature type="region of interest" description="Disordered" evidence="4">
    <location>
        <begin position="200"/>
        <end position="244"/>
    </location>
</feature>
<feature type="compositionally biased region" description="Low complexity" evidence="4">
    <location>
        <begin position="208"/>
        <end position="218"/>
    </location>
</feature>
<protein>
    <recommendedName>
        <fullName evidence="7">DUF1740-domain-containing protein</fullName>
    </recommendedName>
</protein>
<dbReference type="GO" id="GO:0071013">
    <property type="term" value="C:catalytic step 2 spliceosome"/>
    <property type="evidence" value="ECO:0007669"/>
    <property type="project" value="TreeGrafter"/>
</dbReference>
<keyword evidence="6" id="KW-1185">Reference proteome</keyword>
<name>A0AAE0DEQ7_9LECA</name>
<dbReference type="PANTHER" id="PTHR13471">
    <property type="entry name" value="TETRATRICOPEPTIDE-LIKE HELICAL"/>
    <property type="match status" value="1"/>
</dbReference>
<evidence type="ECO:0000313" key="6">
    <source>
        <dbReference type="Proteomes" id="UP001276659"/>
    </source>
</evidence>
<comment type="subcellular location">
    <subcellularLocation>
        <location evidence="1">Nucleus</location>
    </subcellularLocation>
</comment>
<dbReference type="AlphaFoldDB" id="A0AAE0DEQ7"/>
<gene>
    <name evidence="5" type="ORF">OEA41_004653</name>
</gene>
<feature type="compositionally biased region" description="Basic and acidic residues" evidence="4">
    <location>
        <begin position="78"/>
        <end position="88"/>
    </location>
</feature>